<dbReference type="InterPro" id="IPR011032">
    <property type="entry name" value="GroES-like_sf"/>
</dbReference>
<comment type="similarity">
    <text evidence="2 7">Belongs to the zinc-containing alcohol dehydrogenase family.</text>
</comment>
<organism evidence="10 11">
    <name type="scientific">Fusarium falciforme</name>
    <dbReference type="NCBI Taxonomy" id="195108"/>
    <lineage>
        <taxon>Eukaryota</taxon>
        <taxon>Fungi</taxon>
        <taxon>Dikarya</taxon>
        <taxon>Ascomycota</taxon>
        <taxon>Pezizomycotina</taxon>
        <taxon>Sordariomycetes</taxon>
        <taxon>Hypocreomycetidae</taxon>
        <taxon>Hypocreales</taxon>
        <taxon>Nectriaceae</taxon>
        <taxon>Fusarium</taxon>
        <taxon>Fusarium solani species complex</taxon>
    </lineage>
</organism>
<keyword evidence="4 7" id="KW-0862">Zinc</keyword>
<dbReference type="GO" id="GO:0008270">
    <property type="term" value="F:zinc ion binding"/>
    <property type="evidence" value="ECO:0007669"/>
    <property type="project" value="InterPro"/>
</dbReference>
<evidence type="ECO:0000256" key="1">
    <source>
        <dbReference type="ARBA" id="ARBA00001947"/>
    </source>
</evidence>
<evidence type="ECO:0000256" key="7">
    <source>
        <dbReference type="RuleBase" id="RU361277"/>
    </source>
</evidence>
<dbReference type="SUPFAM" id="SSF50129">
    <property type="entry name" value="GroES-like"/>
    <property type="match status" value="1"/>
</dbReference>
<proteinExistence type="inferred from homology"/>
<dbReference type="EMBL" id="JAOQAV010000195">
    <property type="protein sequence ID" value="KAJ4176389.1"/>
    <property type="molecule type" value="Genomic_DNA"/>
</dbReference>
<protein>
    <submittedName>
        <fullName evidence="10">Uncharacterized protein</fullName>
    </submittedName>
</protein>
<evidence type="ECO:0000256" key="4">
    <source>
        <dbReference type="ARBA" id="ARBA00022833"/>
    </source>
</evidence>
<dbReference type="InterPro" id="IPR013149">
    <property type="entry name" value="ADH-like_C"/>
</dbReference>
<dbReference type="Gene3D" id="3.40.50.720">
    <property type="entry name" value="NAD(P)-binding Rossmann-like Domain"/>
    <property type="match status" value="1"/>
</dbReference>
<name>A0A9W8UUS4_9HYPO</name>
<evidence type="ECO:0000256" key="5">
    <source>
        <dbReference type="ARBA" id="ARBA00023002"/>
    </source>
</evidence>
<evidence type="ECO:0000259" key="8">
    <source>
        <dbReference type="Pfam" id="PF00107"/>
    </source>
</evidence>
<dbReference type="PANTHER" id="PTHR42813:SF3">
    <property type="entry name" value="GLUTATHIONE-INDEPENDENT FORMALDEHYDE DEHYDROGENASE"/>
    <property type="match status" value="1"/>
</dbReference>
<gene>
    <name evidence="10" type="ORF">NW755_014441</name>
</gene>
<dbReference type="Pfam" id="PF00107">
    <property type="entry name" value="ADH_zinc_N"/>
    <property type="match status" value="1"/>
</dbReference>
<dbReference type="SUPFAM" id="SSF51735">
    <property type="entry name" value="NAD(P)-binding Rossmann-fold domains"/>
    <property type="match status" value="1"/>
</dbReference>
<keyword evidence="11" id="KW-1185">Reference proteome</keyword>
<dbReference type="AlphaFoldDB" id="A0A9W8UUS4"/>
<keyword evidence="5" id="KW-0560">Oxidoreductase</keyword>
<dbReference type="PROSITE" id="PS00059">
    <property type="entry name" value="ADH_ZINC"/>
    <property type="match status" value="1"/>
</dbReference>
<evidence type="ECO:0000256" key="2">
    <source>
        <dbReference type="ARBA" id="ARBA00008072"/>
    </source>
</evidence>
<evidence type="ECO:0000259" key="9">
    <source>
        <dbReference type="Pfam" id="PF08240"/>
    </source>
</evidence>
<comment type="caution">
    <text evidence="10">The sequence shown here is derived from an EMBL/GenBank/DDBJ whole genome shotgun (WGS) entry which is preliminary data.</text>
</comment>
<accession>A0A9W8UUS4</accession>
<dbReference type="GO" id="GO:0016491">
    <property type="term" value="F:oxidoreductase activity"/>
    <property type="evidence" value="ECO:0007669"/>
    <property type="project" value="UniProtKB-KW"/>
</dbReference>
<evidence type="ECO:0000256" key="3">
    <source>
        <dbReference type="ARBA" id="ARBA00022723"/>
    </source>
</evidence>
<dbReference type="InterPro" id="IPR013154">
    <property type="entry name" value="ADH-like_N"/>
</dbReference>
<sequence>MTLSTNDTIRGVQFNGTLYEVIVTDIPAPVILNQTDAIVRITAAGICGSDLHYYRGVAGGGATPYTFGHEAIGIVSEIGDAVTGVSPGDYVVISDTIGDGHLHLDVETEGNTYFGAGEGVDGLQAEYARVPVADQNLIPVPLTRNTTSRSKEQDYLTVGDIFATAWSGVSWSGFEPGDTVAIFGAGPVGLLAAHSAKIRGASRIYIVDHVKARLELGKSIGAIPINFIESNPVEQILRHEPNGVKRSVDAVGFEALNANLQYEEGILIRQLLEVTQSNGGVGVVGVYGSAPGTIFPPGAPVISSNFTFPFDTFWAKGVSLRGGVVDPREVAPELVRLIASGQARPSFITSAEITIDEAPEYYRRFNRTQETKVFIHFD</sequence>
<evidence type="ECO:0000313" key="10">
    <source>
        <dbReference type="EMBL" id="KAJ4176389.1"/>
    </source>
</evidence>
<keyword evidence="6" id="KW-0520">NAD</keyword>
<comment type="cofactor">
    <cofactor evidence="1 7">
        <name>Zn(2+)</name>
        <dbReference type="ChEBI" id="CHEBI:29105"/>
    </cofactor>
</comment>
<dbReference type="PANTHER" id="PTHR42813">
    <property type="entry name" value="ZINC-TYPE ALCOHOL DEHYDROGENASE-LIKE"/>
    <property type="match status" value="1"/>
</dbReference>
<dbReference type="OrthoDB" id="3941538at2759"/>
<feature type="domain" description="Alcohol dehydrogenase-like N-terminal" evidence="9">
    <location>
        <begin position="34"/>
        <end position="141"/>
    </location>
</feature>
<dbReference type="InterPro" id="IPR002328">
    <property type="entry name" value="ADH_Zn_CS"/>
</dbReference>
<dbReference type="Pfam" id="PF08240">
    <property type="entry name" value="ADH_N"/>
    <property type="match status" value="1"/>
</dbReference>
<dbReference type="InterPro" id="IPR036291">
    <property type="entry name" value="NAD(P)-bd_dom_sf"/>
</dbReference>
<evidence type="ECO:0000313" key="11">
    <source>
        <dbReference type="Proteomes" id="UP001152087"/>
    </source>
</evidence>
<reference evidence="10" key="1">
    <citation type="submission" date="2022-09" db="EMBL/GenBank/DDBJ databases">
        <title>Fusarium specimens isolated from Avocado Roots.</title>
        <authorList>
            <person name="Stajich J."/>
            <person name="Roper C."/>
            <person name="Heimlech-Rivalta G."/>
        </authorList>
    </citation>
    <scope>NUCLEOTIDE SEQUENCE</scope>
    <source>
        <strain evidence="10">A02</strain>
    </source>
</reference>
<keyword evidence="3 7" id="KW-0479">Metal-binding</keyword>
<feature type="domain" description="Alcohol dehydrogenase-like C-terminal" evidence="8">
    <location>
        <begin position="187"/>
        <end position="339"/>
    </location>
</feature>
<dbReference type="Proteomes" id="UP001152087">
    <property type="component" value="Unassembled WGS sequence"/>
</dbReference>
<evidence type="ECO:0000256" key="6">
    <source>
        <dbReference type="ARBA" id="ARBA00023027"/>
    </source>
</evidence>
<dbReference type="Gene3D" id="3.90.180.10">
    <property type="entry name" value="Medium-chain alcohol dehydrogenases, catalytic domain"/>
    <property type="match status" value="1"/>
</dbReference>